<feature type="compositionally biased region" description="Acidic residues" evidence="1">
    <location>
        <begin position="70"/>
        <end position="82"/>
    </location>
</feature>
<feature type="region of interest" description="Disordered" evidence="1">
    <location>
        <begin position="1"/>
        <end position="156"/>
    </location>
</feature>
<gene>
    <name evidence="2" type="ORF">J4Q44_G00161580</name>
</gene>
<accession>A0AAN8M6E7</accession>
<feature type="compositionally biased region" description="Polar residues" evidence="1">
    <location>
        <begin position="43"/>
        <end position="65"/>
    </location>
</feature>
<feature type="non-terminal residue" evidence="2">
    <location>
        <position position="350"/>
    </location>
</feature>
<sequence>ATDETEIRETESTSKTPSVDSSKVFTQSQESTSTQSPSMSSSGKPTEASTASFTEQGSGDLTIDSTAEAEGTEEESSGEDISDVSTKQPASTTAPLLSSPATTKEEFTTLSVSSDTTLETAVDVDVTLSSGTTAEVPKVISSTAQTPEIEVTEREKSSTEKLSVAFISDLTLTDDESSGDQTPDICTKEYFTATVSPVYSTIKAEQMTFMTKVSSLFSTEKPKQIATTVSQDTATAELKITAAATTGSSLHSTEKTAHFETTILEEESSGDQTPDMFTTQSAATPLSPLYSTVRPEEPELPSSSEMPSVVPIIDETETRAVLTSEVDGMSSGSTIEMFTKEPVATTASPS</sequence>
<name>A0AAN8M6E7_9TELE</name>
<feature type="region of interest" description="Disordered" evidence="1">
    <location>
        <begin position="325"/>
        <end position="350"/>
    </location>
</feature>
<evidence type="ECO:0000313" key="3">
    <source>
        <dbReference type="Proteomes" id="UP001356427"/>
    </source>
</evidence>
<proteinExistence type="predicted"/>
<feature type="compositionally biased region" description="Low complexity" evidence="1">
    <location>
        <begin position="26"/>
        <end position="42"/>
    </location>
</feature>
<feature type="non-terminal residue" evidence="2">
    <location>
        <position position="1"/>
    </location>
</feature>
<feature type="compositionally biased region" description="Basic and acidic residues" evidence="1">
    <location>
        <begin position="1"/>
        <end position="12"/>
    </location>
</feature>
<keyword evidence="3" id="KW-1185">Reference proteome</keyword>
<evidence type="ECO:0000313" key="2">
    <source>
        <dbReference type="EMBL" id="KAK6312811.1"/>
    </source>
</evidence>
<feature type="compositionally biased region" description="Polar residues" evidence="1">
    <location>
        <begin position="13"/>
        <end position="25"/>
    </location>
</feature>
<protein>
    <submittedName>
        <fullName evidence="2">Uncharacterized protein</fullName>
    </submittedName>
</protein>
<evidence type="ECO:0000256" key="1">
    <source>
        <dbReference type="SAM" id="MobiDB-lite"/>
    </source>
</evidence>
<feature type="compositionally biased region" description="Polar residues" evidence="1">
    <location>
        <begin position="83"/>
        <end position="119"/>
    </location>
</feature>
<comment type="caution">
    <text evidence="2">The sequence shown here is derived from an EMBL/GenBank/DDBJ whole genome shotgun (WGS) entry which is preliminary data.</text>
</comment>
<dbReference type="EMBL" id="JAGTTL010000014">
    <property type="protein sequence ID" value="KAK6312811.1"/>
    <property type="molecule type" value="Genomic_DNA"/>
</dbReference>
<organism evidence="2 3">
    <name type="scientific">Coregonus suidteri</name>
    <dbReference type="NCBI Taxonomy" id="861788"/>
    <lineage>
        <taxon>Eukaryota</taxon>
        <taxon>Metazoa</taxon>
        <taxon>Chordata</taxon>
        <taxon>Craniata</taxon>
        <taxon>Vertebrata</taxon>
        <taxon>Euteleostomi</taxon>
        <taxon>Actinopterygii</taxon>
        <taxon>Neopterygii</taxon>
        <taxon>Teleostei</taxon>
        <taxon>Protacanthopterygii</taxon>
        <taxon>Salmoniformes</taxon>
        <taxon>Salmonidae</taxon>
        <taxon>Coregoninae</taxon>
        <taxon>Coregonus</taxon>
    </lineage>
</organism>
<reference evidence="2 3" key="1">
    <citation type="submission" date="2021-04" db="EMBL/GenBank/DDBJ databases">
        <authorList>
            <person name="De Guttry C."/>
            <person name="Zahm M."/>
            <person name="Klopp C."/>
            <person name="Cabau C."/>
            <person name="Louis A."/>
            <person name="Berthelot C."/>
            <person name="Parey E."/>
            <person name="Roest Crollius H."/>
            <person name="Montfort J."/>
            <person name="Robinson-Rechavi M."/>
            <person name="Bucao C."/>
            <person name="Bouchez O."/>
            <person name="Gislard M."/>
            <person name="Lluch J."/>
            <person name="Milhes M."/>
            <person name="Lampietro C."/>
            <person name="Lopez Roques C."/>
            <person name="Donnadieu C."/>
            <person name="Braasch I."/>
            <person name="Desvignes T."/>
            <person name="Postlethwait J."/>
            <person name="Bobe J."/>
            <person name="Wedekind C."/>
            <person name="Guiguen Y."/>
        </authorList>
    </citation>
    <scope>NUCLEOTIDE SEQUENCE [LARGE SCALE GENOMIC DNA]</scope>
    <source>
        <strain evidence="2">Cs_M1</strain>
        <tissue evidence="2">Blood</tissue>
    </source>
</reference>
<dbReference type="AlphaFoldDB" id="A0AAN8M6E7"/>
<dbReference type="Proteomes" id="UP001356427">
    <property type="component" value="Unassembled WGS sequence"/>
</dbReference>